<dbReference type="Pfam" id="PF00072">
    <property type="entry name" value="Response_reg"/>
    <property type="match status" value="1"/>
</dbReference>
<sequence length="163" mass="18594">MRSNIHFCQVGLPCIRLVSTHILFVGIVSPLFYYRIKKVKMQRALIIDKHPLVRLALYDLLTNEDFTEISEANCNEDVLKHAHQLRPELIIMGINQYAELILLQKLTFLPITSKILVYTAVSKAHFYEHNLVASVAAIICKTEQLSAMRDAIRGAALDGRRIH</sequence>
<evidence type="ECO:0000313" key="4">
    <source>
        <dbReference type="EMBL" id="MQR01114.1"/>
    </source>
</evidence>
<keyword evidence="2" id="KW-1133">Transmembrane helix</keyword>
<dbReference type="Gene3D" id="3.40.50.2300">
    <property type="match status" value="1"/>
</dbReference>
<evidence type="ECO:0000256" key="1">
    <source>
        <dbReference type="PROSITE-ProRule" id="PRU00169"/>
    </source>
</evidence>
<dbReference type="InterPro" id="IPR001789">
    <property type="entry name" value="Sig_transdc_resp-reg_receiver"/>
</dbReference>
<comment type="caution">
    <text evidence="4">The sequence shown here is derived from an EMBL/GenBank/DDBJ whole genome shotgun (WGS) entry which is preliminary data.</text>
</comment>
<feature type="domain" description="Response regulatory" evidence="3">
    <location>
        <begin position="43"/>
        <end position="156"/>
    </location>
</feature>
<evidence type="ECO:0000256" key="2">
    <source>
        <dbReference type="SAM" id="Phobius"/>
    </source>
</evidence>
<protein>
    <submittedName>
        <fullName evidence="4">Response regulator</fullName>
    </submittedName>
</protein>
<keyword evidence="5" id="KW-1185">Reference proteome</keyword>
<comment type="caution">
    <text evidence="1">Lacks conserved residue(s) required for the propagation of feature annotation.</text>
</comment>
<dbReference type="AlphaFoldDB" id="A0A843YTT9"/>
<feature type="transmembrane region" description="Helical" evidence="2">
    <location>
        <begin position="15"/>
        <end position="34"/>
    </location>
</feature>
<proteinExistence type="predicted"/>
<keyword evidence="2" id="KW-0812">Transmembrane</keyword>
<dbReference type="Proteomes" id="UP000451565">
    <property type="component" value="Unassembled WGS sequence"/>
</dbReference>
<name>A0A843YTT9_9BURK</name>
<dbReference type="OrthoDB" id="9780593at2"/>
<reference evidence="4 5" key="1">
    <citation type="submission" date="2019-10" db="EMBL/GenBank/DDBJ databases">
        <title>Glaciimonas soli sp. nov., a psychrophilic bacterium isolated from the forest soil of a high elevation mountain in Taiwan.</title>
        <authorList>
            <person name="Wang L.-T."/>
            <person name="Shieh W.Y."/>
        </authorList>
    </citation>
    <scope>NUCLEOTIDE SEQUENCE [LARGE SCALE GENOMIC DNA]</scope>
    <source>
        <strain evidence="4 5">GS1</strain>
    </source>
</reference>
<evidence type="ECO:0000313" key="5">
    <source>
        <dbReference type="Proteomes" id="UP000451565"/>
    </source>
</evidence>
<dbReference type="GO" id="GO:0000160">
    <property type="term" value="P:phosphorelay signal transduction system"/>
    <property type="evidence" value="ECO:0007669"/>
    <property type="project" value="InterPro"/>
</dbReference>
<dbReference type="PROSITE" id="PS50110">
    <property type="entry name" value="RESPONSE_REGULATORY"/>
    <property type="match status" value="1"/>
</dbReference>
<organism evidence="4 5">
    <name type="scientific">Glaciimonas soli</name>
    <dbReference type="NCBI Taxonomy" id="2590999"/>
    <lineage>
        <taxon>Bacteria</taxon>
        <taxon>Pseudomonadati</taxon>
        <taxon>Pseudomonadota</taxon>
        <taxon>Betaproteobacteria</taxon>
        <taxon>Burkholderiales</taxon>
        <taxon>Oxalobacteraceae</taxon>
        <taxon>Glaciimonas</taxon>
    </lineage>
</organism>
<dbReference type="InterPro" id="IPR011006">
    <property type="entry name" value="CheY-like_superfamily"/>
</dbReference>
<evidence type="ECO:0000259" key="3">
    <source>
        <dbReference type="PROSITE" id="PS50110"/>
    </source>
</evidence>
<gene>
    <name evidence="4" type="ORF">GEV47_10515</name>
</gene>
<dbReference type="SUPFAM" id="SSF52172">
    <property type="entry name" value="CheY-like"/>
    <property type="match status" value="1"/>
</dbReference>
<dbReference type="EMBL" id="WINI01000004">
    <property type="protein sequence ID" value="MQR01114.1"/>
    <property type="molecule type" value="Genomic_DNA"/>
</dbReference>
<accession>A0A843YTT9</accession>
<keyword evidence="2" id="KW-0472">Membrane</keyword>